<gene>
    <name evidence="3" type="ORF">TNCT_345522</name>
</gene>
<keyword evidence="4" id="KW-1185">Reference proteome</keyword>
<dbReference type="AlphaFoldDB" id="A0A8X6FLQ9"/>
<feature type="non-terminal residue" evidence="3">
    <location>
        <position position="432"/>
    </location>
</feature>
<organism evidence="3 4">
    <name type="scientific">Trichonephila clavata</name>
    <name type="common">Joro spider</name>
    <name type="synonym">Nephila clavata</name>
    <dbReference type="NCBI Taxonomy" id="2740835"/>
    <lineage>
        <taxon>Eukaryota</taxon>
        <taxon>Metazoa</taxon>
        <taxon>Ecdysozoa</taxon>
        <taxon>Arthropoda</taxon>
        <taxon>Chelicerata</taxon>
        <taxon>Arachnida</taxon>
        <taxon>Araneae</taxon>
        <taxon>Araneomorphae</taxon>
        <taxon>Entelegynae</taxon>
        <taxon>Araneoidea</taxon>
        <taxon>Nephilidae</taxon>
        <taxon>Trichonephila</taxon>
    </lineage>
</organism>
<sequence>RGIKSVKKSAKFQRQLKRMIRTEDPDGFKQECSTCKKRKEPSRNTVELSEQSKSSSEIEDSSSTMENWCLEPCKRSGQIPSWKIKRIRSGKSSVNDQASDRNEKLKAIKNPRKRSDRTESTDDDELSRSSAPSPMDVKESVELKRTRKRKNPGKRPTDLTESEYLGGPCTNLRTRVREMARNKKRKINLRNKRRKMNKRCRKISAEADVSSNMETDMPESFTSTPIIDSVLIESFEEKQKSGEEDISVEDLEPTPALMDVPEEFTSLPTIESDQHENSKTLDSEEISAEALETSDMQARTVPIGSPNVLPQNESVQLQKPKTLEYIGKNAKMTVSTTPWIDIPGPSTPKNKLIKLEMGSWNIILVKTLLVYLNVDLSLINFSFSDNCFLQKSDVQEIENRIEISKETPAEELETPHVLPYIDGTGPSNTPVN</sequence>
<feature type="region of interest" description="Disordered" evidence="2">
    <location>
        <begin position="1"/>
        <end position="168"/>
    </location>
</feature>
<accession>A0A8X6FLQ9</accession>
<comment type="caution">
    <text evidence="3">The sequence shown here is derived from an EMBL/GenBank/DDBJ whole genome shotgun (WGS) entry which is preliminary data.</text>
</comment>
<keyword evidence="1" id="KW-0175">Coiled coil</keyword>
<name>A0A8X6FLQ9_TRICU</name>
<feature type="compositionally biased region" description="Basic and acidic residues" evidence="2">
    <location>
        <begin position="20"/>
        <end position="29"/>
    </location>
</feature>
<feature type="non-terminal residue" evidence="3">
    <location>
        <position position="1"/>
    </location>
</feature>
<reference evidence="3" key="1">
    <citation type="submission" date="2020-07" db="EMBL/GenBank/DDBJ databases">
        <title>Multicomponent nature underlies the extraordinary mechanical properties of spider dragline silk.</title>
        <authorList>
            <person name="Kono N."/>
            <person name="Nakamura H."/>
            <person name="Mori M."/>
            <person name="Yoshida Y."/>
            <person name="Ohtoshi R."/>
            <person name="Malay A.D."/>
            <person name="Moran D.A.P."/>
            <person name="Tomita M."/>
            <person name="Numata K."/>
            <person name="Arakawa K."/>
        </authorList>
    </citation>
    <scope>NUCLEOTIDE SEQUENCE</scope>
</reference>
<evidence type="ECO:0000313" key="4">
    <source>
        <dbReference type="Proteomes" id="UP000887116"/>
    </source>
</evidence>
<feature type="coiled-coil region" evidence="1">
    <location>
        <begin position="179"/>
        <end position="206"/>
    </location>
</feature>
<evidence type="ECO:0000256" key="1">
    <source>
        <dbReference type="SAM" id="Coils"/>
    </source>
</evidence>
<feature type="compositionally biased region" description="Basic residues" evidence="2">
    <location>
        <begin position="1"/>
        <end position="19"/>
    </location>
</feature>
<dbReference type="OrthoDB" id="10645636at2759"/>
<proteinExistence type="predicted"/>
<dbReference type="EMBL" id="BMAO01032447">
    <property type="protein sequence ID" value="GFQ82244.1"/>
    <property type="molecule type" value="Genomic_DNA"/>
</dbReference>
<evidence type="ECO:0000313" key="3">
    <source>
        <dbReference type="EMBL" id="GFQ82244.1"/>
    </source>
</evidence>
<protein>
    <submittedName>
        <fullName evidence="3">Uncharacterized protein</fullName>
    </submittedName>
</protein>
<feature type="compositionally biased region" description="Low complexity" evidence="2">
    <location>
        <begin position="47"/>
        <end position="66"/>
    </location>
</feature>
<evidence type="ECO:0000256" key="2">
    <source>
        <dbReference type="SAM" id="MobiDB-lite"/>
    </source>
</evidence>
<dbReference type="Proteomes" id="UP000887116">
    <property type="component" value="Unassembled WGS sequence"/>
</dbReference>